<dbReference type="PANTHER" id="PTHR32234:SF0">
    <property type="entry name" value="THIOL:DISULFIDE INTERCHANGE PROTEIN DSBD"/>
    <property type="match status" value="1"/>
</dbReference>
<keyword evidence="2" id="KW-0813">Transport</keyword>
<dbReference type="Gene3D" id="3.40.30.10">
    <property type="entry name" value="Glutaredoxin"/>
    <property type="match status" value="1"/>
</dbReference>
<comment type="caution">
    <text evidence="4">The sequence shown here is derived from an EMBL/GenBank/DDBJ whole genome shotgun (WGS) entry which is preliminary data.</text>
</comment>
<evidence type="ECO:0000256" key="1">
    <source>
        <dbReference type="ARBA" id="ARBA00007787"/>
    </source>
</evidence>
<dbReference type="Proteomes" id="UP000732619">
    <property type="component" value="Unassembled WGS sequence"/>
</dbReference>
<accession>A0A8T3VWE0</accession>
<organism evidence="4 5">
    <name type="scientific">Methanobrevibacter olleyae</name>
    <dbReference type="NCBI Taxonomy" id="294671"/>
    <lineage>
        <taxon>Archaea</taxon>
        <taxon>Methanobacteriati</taxon>
        <taxon>Methanobacteriota</taxon>
        <taxon>Methanomada group</taxon>
        <taxon>Methanobacteria</taxon>
        <taxon>Methanobacteriales</taxon>
        <taxon>Methanobacteriaceae</taxon>
        <taxon>Methanobrevibacter</taxon>
    </lineage>
</organism>
<dbReference type="SUPFAM" id="SSF52833">
    <property type="entry name" value="Thioredoxin-like"/>
    <property type="match status" value="1"/>
</dbReference>
<comment type="similarity">
    <text evidence="1">Belongs to the glutaredoxin family.</text>
</comment>
<evidence type="ECO:0000259" key="3">
    <source>
        <dbReference type="Pfam" id="PF13098"/>
    </source>
</evidence>
<name>A0A8T3VWE0_METOL</name>
<dbReference type="InterPro" id="IPR012336">
    <property type="entry name" value="Thioredoxin-like_fold"/>
</dbReference>
<dbReference type="AlphaFoldDB" id="A0A8T3VWE0"/>
<evidence type="ECO:0000256" key="2">
    <source>
        <dbReference type="ARBA" id="ARBA00022982"/>
    </source>
</evidence>
<evidence type="ECO:0000313" key="4">
    <source>
        <dbReference type="EMBL" id="MBE6511969.1"/>
    </source>
</evidence>
<proteinExistence type="inferred from homology"/>
<keyword evidence="2" id="KW-0249">Electron transport</keyword>
<dbReference type="EMBL" id="SUTG01000006">
    <property type="protein sequence ID" value="MBE6511969.1"/>
    <property type="molecule type" value="Genomic_DNA"/>
</dbReference>
<sequence length="206" mass="22751">MGKFKFIFLLILALFLVCGVVMVVDAPSSFDDSVSLIPTSDSSVDADSSNCENGACLVDSNKTEDNSAKETADEGSKSDKMNYDSKYYDGSYIDGLYFCNDLDQAFKDAKAHHRNVMIVFDGAACIYCEYLKEEGLTDPAVQKEINENDILLTTYTSDSPELAAELDIHGTPTTVIFDEDGNELGRIVGYESPQQYLSELKDYNSR</sequence>
<dbReference type="GO" id="GO:0045454">
    <property type="term" value="P:cell redox homeostasis"/>
    <property type="evidence" value="ECO:0007669"/>
    <property type="project" value="TreeGrafter"/>
</dbReference>
<evidence type="ECO:0000313" key="5">
    <source>
        <dbReference type="Proteomes" id="UP000732619"/>
    </source>
</evidence>
<dbReference type="GO" id="GO:0015035">
    <property type="term" value="F:protein-disulfide reductase activity"/>
    <property type="evidence" value="ECO:0007669"/>
    <property type="project" value="TreeGrafter"/>
</dbReference>
<gene>
    <name evidence="4" type="ORF">E7Z75_02290</name>
</gene>
<dbReference type="PANTHER" id="PTHR32234">
    <property type="entry name" value="THIOL:DISULFIDE INTERCHANGE PROTEIN DSBD"/>
    <property type="match status" value="1"/>
</dbReference>
<dbReference type="Pfam" id="PF13098">
    <property type="entry name" value="Thioredoxin_2"/>
    <property type="match status" value="1"/>
</dbReference>
<protein>
    <submittedName>
        <fullName evidence="4">Thioredoxin family protein</fullName>
    </submittedName>
</protein>
<feature type="domain" description="Thioredoxin-like fold" evidence="3">
    <location>
        <begin position="109"/>
        <end position="198"/>
    </location>
</feature>
<dbReference type="InterPro" id="IPR036249">
    <property type="entry name" value="Thioredoxin-like_sf"/>
</dbReference>
<reference evidence="4" key="1">
    <citation type="submission" date="2019-04" db="EMBL/GenBank/DDBJ databases">
        <title>Evolution of Biomass-Degrading Anaerobic Consortia Revealed by Metagenomics.</title>
        <authorList>
            <person name="Peng X."/>
        </authorList>
    </citation>
    <scope>NUCLEOTIDE SEQUENCE</scope>
    <source>
        <strain evidence="4">SIG14</strain>
    </source>
</reference>